<evidence type="ECO:0000256" key="2">
    <source>
        <dbReference type="SAM" id="SignalP"/>
    </source>
</evidence>
<dbReference type="SUPFAM" id="SSF47175">
    <property type="entry name" value="Cytochromes"/>
    <property type="match status" value="1"/>
</dbReference>
<dbReference type="GO" id="GO:0020037">
    <property type="term" value="F:heme binding"/>
    <property type="evidence" value="ECO:0007669"/>
    <property type="project" value="InterPro"/>
</dbReference>
<name>A0A517QMR9_9PLAN</name>
<dbReference type="AlphaFoldDB" id="A0A517QMR9"/>
<feature type="compositionally biased region" description="Polar residues" evidence="1">
    <location>
        <begin position="30"/>
        <end position="39"/>
    </location>
</feature>
<dbReference type="GO" id="GO:0009055">
    <property type="term" value="F:electron transfer activity"/>
    <property type="evidence" value="ECO:0007669"/>
    <property type="project" value="InterPro"/>
</dbReference>
<evidence type="ECO:0000256" key="1">
    <source>
        <dbReference type="SAM" id="MobiDB-lite"/>
    </source>
</evidence>
<protein>
    <recommendedName>
        <fullName evidence="5">Cytochrome C</fullName>
    </recommendedName>
</protein>
<dbReference type="GO" id="GO:0005506">
    <property type="term" value="F:iron ion binding"/>
    <property type="evidence" value="ECO:0007669"/>
    <property type="project" value="InterPro"/>
</dbReference>
<dbReference type="InterPro" id="IPR010980">
    <property type="entry name" value="Cyt_c/b562"/>
</dbReference>
<dbReference type="EMBL" id="CP036267">
    <property type="protein sequence ID" value="QDT32895.1"/>
    <property type="molecule type" value="Genomic_DNA"/>
</dbReference>
<accession>A0A517QMR9</accession>
<gene>
    <name evidence="3" type="ORF">Mal48_21430</name>
</gene>
<organism evidence="3 4">
    <name type="scientific">Thalassoglobus polymorphus</name>
    <dbReference type="NCBI Taxonomy" id="2527994"/>
    <lineage>
        <taxon>Bacteria</taxon>
        <taxon>Pseudomonadati</taxon>
        <taxon>Planctomycetota</taxon>
        <taxon>Planctomycetia</taxon>
        <taxon>Planctomycetales</taxon>
        <taxon>Planctomycetaceae</taxon>
        <taxon>Thalassoglobus</taxon>
    </lineage>
</organism>
<dbReference type="KEGG" id="tpol:Mal48_21430"/>
<feature type="signal peptide" evidence="2">
    <location>
        <begin position="1"/>
        <end position="21"/>
    </location>
</feature>
<keyword evidence="4" id="KW-1185">Reference proteome</keyword>
<evidence type="ECO:0000313" key="4">
    <source>
        <dbReference type="Proteomes" id="UP000315724"/>
    </source>
</evidence>
<dbReference type="OrthoDB" id="287770at2"/>
<dbReference type="RefSeq" id="WP_145198513.1">
    <property type="nucleotide sequence ID" value="NZ_CP036267.1"/>
</dbReference>
<feature type="chain" id="PRO_5021957493" description="Cytochrome C" evidence="2">
    <location>
        <begin position="22"/>
        <end position="157"/>
    </location>
</feature>
<keyword evidence="2" id="KW-0732">Signal</keyword>
<dbReference type="GO" id="GO:0022900">
    <property type="term" value="P:electron transport chain"/>
    <property type="evidence" value="ECO:0007669"/>
    <property type="project" value="InterPro"/>
</dbReference>
<reference evidence="3 4" key="1">
    <citation type="submission" date="2019-02" db="EMBL/GenBank/DDBJ databases">
        <title>Deep-cultivation of Planctomycetes and their phenomic and genomic characterization uncovers novel biology.</title>
        <authorList>
            <person name="Wiegand S."/>
            <person name="Jogler M."/>
            <person name="Boedeker C."/>
            <person name="Pinto D."/>
            <person name="Vollmers J."/>
            <person name="Rivas-Marin E."/>
            <person name="Kohn T."/>
            <person name="Peeters S.H."/>
            <person name="Heuer A."/>
            <person name="Rast P."/>
            <person name="Oberbeckmann S."/>
            <person name="Bunk B."/>
            <person name="Jeske O."/>
            <person name="Meyerdierks A."/>
            <person name="Storesund J.E."/>
            <person name="Kallscheuer N."/>
            <person name="Luecker S."/>
            <person name="Lage O.M."/>
            <person name="Pohl T."/>
            <person name="Merkel B.J."/>
            <person name="Hornburger P."/>
            <person name="Mueller R.-W."/>
            <person name="Bruemmer F."/>
            <person name="Labrenz M."/>
            <person name="Spormann A.M."/>
            <person name="Op den Camp H."/>
            <person name="Overmann J."/>
            <person name="Amann R."/>
            <person name="Jetten M.S.M."/>
            <person name="Mascher T."/>
            <person name="Medema M.H."/>
            <person name="Devos D.P."/>
            <person name="Kaster A.-K."/>
            <person name="Ovreas L."/>
            <person name="Rohde M."/>
            <person name="Galperin M.Y."/>
            <person name="Jogler C."/>
        </authorList>
    </citation>
    <scope>NUCLEOTIDE SEQUENCE [LARGE SCALE GENOMIC DNA]</scope>
    <source>
        <strain evidence="3 4">Mal48</strain>
    </source>
</reference>
<proteinExistence type="predicted"/>
<sequence precursor="true">MCKTLMMAASLLILLTTTAQTDQQIDKKSSSQTTENDSSAEQKEGRPVTDLRQFMRAKLAASNKILEGLATEDLDLVRDGARTLNKMSLSEKWRVNNDTMYKQFSSEFRRVTNDLEKAANNDNLDQAALKWMGATMACIECHRFVRTALVVDKNAFK</sequence>
<dbReference type="Proteomes" id="UP000315724">
    <property type="component" value="Chromosome"/>
</dbReference>
<evidence type="ECO:0008006" key="5">
    <source>
        <dbReference type="Google" id="ProtNLM"/>
    </source>
</evidence>
<evidence type="ECO:0000313" key="3">
    <source>
        <dbReference type="EMBL" id="QDT32895.1"/>
    </source>
</evidence>
<feature type="region of interest" description="Disordered" evidence="1">
    <location>
        <begin position="23"/>
        <end position="48"/>
    </location>
</feature>